<dbReference type="GO" id="GO:0061630">
    <property type="term" value="F:ubiquitin protein ligase activity"/>
    <property type="evidence" value="ECO:0007669"/>
    <property type="project" value="UniProtKB-EC"/>
</dbReference>
<keyword evidence="5 14" id="KW-0808">Transferase</keyword>
<dbReference type="InterPro" id="IPR001841">
    <property type="entry name" value="Znf_RING"/>
</dbReference>
<dbReference type="AlphaFoldDB" id="A0A7S3EYM0"/>
<dbReference type="GO" id="GO:0008270">
    <property type="term" value="F:zinc ion binding"/>
    <property type="evidence" value="ECO:0007669"/>
    <property type="project" value="UniProtKB-KW"/>
</dbReference>
<evidence type="ECO:0000256" key="5">
    <source>
        <dbReference type="ARBA" id="ARBA00022679"/>
    </source>
</evidence>
<dbReference type="GO" id="GO:0005634">
    <property type="term" value="C:nucleus"/>
    <property type="evidence" value="ECO:0007669"/>
    <property type="project" value="UniProtKB-SubCell"/>
</dbReference>
<dbReference type="PANTHER" id="PTHR23163">
    <property type="entry name" value="RING FINGER PROTEIN-RELATED"/>
    <property type="match status" value="1"/>
</dbReference>
<dbReference type="Pfam" id="PF13923">
    <property type="entry name" value="zf-C3HC4_2"/>
    <property type="match status" value="1"/>
</dbReference>
<dbReference type="GO" id="GO:0033503">
    <property type="term" value="C:HULC complex"/>
    <property type="evidence" value="ECO:0007669"/>
    <property type="project" value="TreeGrafter"/>
</dbReference>
<evidence type="ECO:0000259" key="17">
    <source>
        <dbReference type="PROSITE" id="PS50089"/>
    </source>
</evidence>
<keyword evidence="9 14" id="KW-0862">Zinc</keyword>
<feature type="compositionally biased region" description="Gly residues" evidence="16">
    <location>
        <begin position="357"/>
        <end position="368"/>
    </location>
</feature>
<evidence type="ECO:0000256" key="1">
    <source>
        <dbReference type="ARBA" id="ARBA00000900"/>
    </source>
</evidence>
<protein>
    <recommendedName>
        <fullName evidence="14">E3 ubiquitin protein ligase</fullName>
        <ecNumber evidence="14">2.3.2.27</ecNumber>
    </recommendedName>
</protein>
<keyword evidence="12 14" id="KW-0539">Nucleus</keyword>
<dbReference type="InterPro" id="IPR017907">
    <property type="entry name" value="Znf_RING_CS"/>
</dbReference>
<feature type="coiled-coil region" evidence="15">
    <location>
        <begin position="188"/>
        <end position="257"/>
    </location>
</feature>
<keyword evidence="10 14" id="KW-0156">Chromatin regulator</keyword>
<proteinExistence type="inferred from homology"/>
<comment type="similarity">
    <text evidence="4 14">Belongs to the BRE1 family.</text>
</comment>
<name>A0A7S3EYM0_9EUKA</name>
<evidence type="ECO:0000313" key="18">
    <source>
        <dbReference type="EMBL" id="CAE0113708.1"/>
    </source>
</evidence>
<evidence type="ECO:0000256" key="9">
    <source>
        <dbReference type="ARBA" id="ARBA00022833"/>
    </source>
</evidence>
<dbReference type="EC" id="2.3.2.27" evidence="14"/>
<feature type="region of interest" description="Disordered" evidence="16">
    <location>
        <begin position="348"/>
        <end position="368"/>
    </location>
</feature>
<dbReference type="GO" id="GO:0006325">
    <property type="term" value="P:chromatin organization"/>
    <property type="evidence" value="ECO:0007669"/>
    <property type="project" value="UniProtKB-KW"/>
</dbReference>
<evidence type="ECO:0000256" key="2">
    <source>
        <dbReference type="ARBA" id="ARBA00004123"/>
    </source>
</evidence>
<keyword evidence="11 14" id="KW-0175">Coiled coil</keyword>
<feature type="domain" description="RING-type" evidence="17">
    <location>
        <begin position="385"/>
        <end position="423"/>
    </location>
</feature>
<evidence type="ECO:0000256" key="10">
    <source>
        <dbReference type="ARBA" id="ARBA00022853"/>
    </source>
</evidence>
<evidence type="ECO:0000256" key="16">
    <source>
        <dbReference type="SAM" id="MobiDB-lite"/>
    </source>
</evidence>
<dbReference type="PROSITE" id="PS00518">
    <property type="entry name" value="ZF_RING_1"/>
    <property type="match status" value="1"/>
</dbReference>
<evidence type="ECO:0000256" key="14">
    <source>
        <dbReference type="RuleBase" id="RU365038"/>
    </source>
</evidence>
<sequence>MQQESDTTQRLKMQIAKVNETRHAEMTKFGEKVTMLAEESSLQGNRDAETMARLSSEKDALELQLGQVTVERKSLLKKVEELGQMLGWCQAEAERNKHQLQRTNSLVAEHEKGRNEAFAQKEQIRQEAHALELQLEQLRSGSAAARTDVDKQLADALVRLGAAEQKALVAQQDLTSQKGESAALMGEIDSISKAFEEVNEQNTRLMEQLAAKEESSSRIMQERRKEVLTATLMRQEKERLEEQLAKSKELLDSKEQYRGALEQEVKGLKDSLGKREEERSKHQGYLEQWRQQYDEAKLREDQAKGQLKVVQDAEARAADREKSALGAAQSEEARVKRLMQERDALQRQLNHKRAAEGSGGGGGGGGSGGAELKEQLEYYRGIVKCPLCKTNEKNAVIIKCCHTFCRECIDHRLNLRNRKCPTCAVQIDFQSVRELYLTH</sequence>
<dbReference type="SUPFAM" id="SSF57850">
    <property type="entry name" value="RING/U-box"/>
    <property type="match status" value="1"/>
</dbReference>
<keyword evidence="7 13" id="KW-0863">Zinc-finger</keyword>
<gene>
    <name evidence="18" type="ORF">HERI1096_LOCUS14382</name>
</gene>
<evidence type="ECO:0000256" key="11">
    <source>
        <dbReference type="ARBA" id="ARBA00023054"/>
    </source>
</evidence>
<dbReference type="EMBL" id="HBHX01025756">
    <property type="protein sequence ID" value="CAE0113708.1"/>
    <property type="molecule type" value="Transcribed_RNA"/>
</dbReference>
<dbReference type="PROSITE" id="PS50089">
    <property type="entry name" value="ZF_RING_2"/>
    <property type="match status" value="1"/>
</dbReference>
<dbReference type="UniPathway" id="UPA00143"/>
<evidence type="ECO:0000256" key="6">
    <source>
        <dbReference type="ARBA" id="ARBA00022723"/>
    </source>
</evidence>
<evidence type="ECO:0000256" key="4">
    <source>
        <dbReference type="ARBA" id="ARBA00005555"/>
    </source>
</evidence>
<reference evidence="18" key="1">
    <citation type="submission" date="2021-01" db="EMBL/GenBank/DDBJ databases">
        <authorList>
            <person name="Corre E."/>
            <person name="Pelletier E."/>
            <person name="Niang G."/>
            <person name="Scheremetjew M."/>
            <person name="Finn R."/>
            <person name="Kale V."/>
            <person name="Holt S."/>
            <person name="Cochrane G."/>
            <person name="Meng A."/>
            <person name="Brown T."/>
            <person name="Cohen L."/>
        </authorList>
    </citation>
    <scope>NUCLEOTIDE SEQUENCE</scope>
    <source>
        <strain evidence="18">CCMP281</strain>
    </source>
</reference>
<dbReference type="InterPro" id="IPR013956">
    <property type="entry name" value="E3_ubiquit_lig_Bre1"/>
</dbReference>
<dbReference type="InterPro" id="IPR013083">
    <property type="entry name" value="Znf_RING/FYVE/PHD"/>
</dbReference>
<comment type="subcellular location">
    <subcellularLocation>
        <location evidence="2 14">Nucleus</location>
    </subcellularLocation>
</comment>
<evidence type="ECO:0000256" key="7">
    <source>
        <dbReference type="ARBA" id="ARBA00022771"/>
    </source>
</evidence>
<dbReference type="Gene3D" id="3.30.40.10">
    <property type="entry name" value="Zinc/RING finger domain, C3HC4 (zinc finger)"/>
    <property type="match status" value="1"/>
</dbReference>
<accession>A0A7S3EYM0</accession>
<evidence type="ECO:0000256" key="8">
    <source>
        <dbReference type="ARBA" id="ARBA00022786"/>
    </source>
</evidence>
<keyword evidence="8 14" id="KW-0833">Ubl conjugation pathway</keyword>
<dbReference type="PANTHER" id="PTHR23163:SF0">
    <property type="entry name" value="E3 UBIQUITIN-PROTEIN LIGASE BRE1"/>
    <property type="match status" value="1"/>
</dbReference>
<organism evidence="18">
    <name type="scientific">Haptolina ericina</name>
    <dbReference type="NCBI Taxonomy" id="156174"/>
    <lineage>
        <taxon>Eukaryota</taxon>
        <taxon>Haptista</taxon>
        <taxon>Haptophyta</taxon>
        <taxon>Prymnesiophyceae</taxon>
        <taxon>Prymnesiales</taxon>
        <taxon>Prymnesiaceae</taxon>
        <taxon>Haptolina</taxon>
    </lineage>
</organism>
<dbReference type="SMART" id="SM00184">
    <property type="entry name" value="RING"/>
    <property type="match status" value="1"/>
</dbReference>
<comment type="pathway">
    <text evidence="3 14">Protein modification; protein ubiquitination.</text>
</comment>
<feature type="coiled-coil region" evidence="15">
    <location>
        <begin position="107"/>
        <end position="141"/>
    </location>
</feature>
<dbReference type="GO" id="GO:0016567">
    <property type="term" value="P:protein ubiquitination"/>
    <property type="evidence" value="ECO:0007669"/>
    <property type="project" value="UniProtKB-UniRule"/>
</dbReference>
<keyword evidence="6 14" id="KW-0479">Metal-binding</keyword>
<comment type="catalytic activity">
    <reaction evidence="1 14">
        <text>S-ubiquitinyl-[E2 ubiquitin-conjugating enzyme]-L-cysteine + [acceptor protein]-L-lysine = [E2 ubiquitin-conjugating enzyme]-L-cysteine + N(6)-ubiquitinyl-[acceptor protein]-L-lysine.</text>
        <dbReference type="EC" id="2.3.2.27"/>
    </reaction>
</comment>
<dbReference type="CDD" id="cd16499">
    <property type="entry name" value="RING-HC_Bre1-like"/>
    <property type="match status" value="1"/>
</dbReference>
<evidence type="ECO:0000256" key="3">
    <source>
        <dbReference type="ARBA" id="ARBA00004906"/>
    </source>
</evidence>
<evidence type="ECO:0000256" key="15">
    <source>
        <dbReference type="SAM" id="Coils"/>
    </source>
</evidence>
<evidence type="ECO:0000256" key="12">
    <source>
        <dbReference type="ARBA" id="ARBA00023242"/>
    </source>
</evidence>
<evidence type="ECO:0000256" key="13">
    <source>
        <dbReference type="PROSITE-ProRule" id="PRU00175"/>
    </source>
</evidence>